<dbReference type="SUPFAM" id="SSF102588">
    <property type="entry name" value="LmbE-like"/>
    <property type="match status" value="1"/>
</dbReference>
<dbReference type="PANTHER" id="PTHR12993:SF11">
    <property type="entry name" value="N-ACETYLGLUCOSAMINYL-PHOSPHATIDYLINOSITOL DE-N-ACETYLASE"/>
    <property type="match status" value="1"/>
</dbReference>
<dbReference type="Gene3D" id="3.40.50.10320">
    <property type="entry name" value="LmbE-like"/>
    <property type="match status" value="1"/>
</dbReference>
<dbReference type="RefSeq" id="WP_145049486.1">
    <property type="nucleotide sequence ID" value="NZ_CP036433.1"/>
</dbReference>
<dbReference type="InterPro" id="IPR003737">
    <property type="entry name" value="GlcNAc_PI_deacetylase-related"/>
</dbReference>
<name>A0A518DMG1_9BACT</name>
<sequence length="277" mass="31235">MTAVPKLLILGAHPDDAEYHAGGLAAIYRSLGRPVKLVSVTNGGAGHHRLASEELVRTRRAEAKAAGDVIGAEYVTWDFPDGGLQPTLEVRDRIIREIRTWQPDLVLTHRINDYHPDHRAVGQAVQDASYMVTVPLVVTDTPYLRKDPVVAYMTDLFTRPCPLEPQITIDITPHVDEVVAMLACHACQVFDFLPYNHNIDPPPTAEPARRNWLRDWFRSRSSFPRCERFRDALIAAYGQERGSQIEFAEFYEISEYAASLSDQEKDRLFPQAGQTEV</sequence>
<organism evidence="1 2">
    <name type="scientific">Lignipirellula cremea</name>
    <dbReference type="NCBI Taxonomy" id="2528010"/>
    <lineage>
        <taxon>Bacteria</taxon>
        <taxon>Pseudomonadati</taxon>
        <taxon>Planctomycetota</taxon>
        <taxon>Planctomycetia</taxon>
        <taxon>Pirellulales</taxon>
        <taxon>Pirellulaceae</taxon>
        <taxon>Lignipirellula</taxon>
    </lineage>
</organism>
<keyword evidence="2" id="KW-1185">Reference proteome</keyword>
<dbReference type="PANTHER" id="PTHR12993">
    <property type="entry name" value="N-ACETYLGLUCOSAMINYL-PHOSPHATIDYLINOSITOL DE-N-ACETYLASE-RELATED"/>
    <property type="match status" value="1"/>
</dbReference>
<dbReference type="KEGG" id="lcre:Pla8534_08050"/>
<dbReference type="AlphaFoldDB" id="A0A518DMG1"/>
<dbReference type="EMBL" id="CP036433">
    <property type="protein sequence ID" value="QDU93030.1"/>
    <property type="molecule type" value="Genomic_DNA"/>
</dbReference>
<dbReference type="Pfam" id="PF02585">
    <property type="entry name" value="PIG-L"/>
    <property type="match status" value="1"/>
</dbReference>
<dbReference type="InterPro" id="IPR024078">
    <property type="entry name" value="LmbE-like_dom_sf"/>
</dbReference>
<keyword evidence="1" id="KW-0378">Hydrolase</keyword>
<dbReference type="GO" id="GO:0035595">
    <property type="term" value="F:N-acetylglucosaminylinositol deacetylase activity"/>
    <property type="evidence" value="ECO:0007669"/>
    <property type="project" value="UniProtKB-EC"/>
</dbReference>
<reference evidence="1 2" key="1">
    <citation type="submission" date="2019-02" db="EMBL/GenBank/DDBJ databases">
        <title>Deep-cultivation of Planctomycetes and their phenomic and genomic characterization uncovers novel biology.</title>
        <authorList>
            <person name="Wiegand S."/>
            <person name="Jogler M."/>
            <person name="Boedeker C."/>
            <person name="Pinto D."/>
            <person name="Vollmers J."/>
            <person name="Rivas-Marin E."/>
            <person name="Kohn T."/>
            <person name="Peeters S.H."/>
            <person name="Heuer A."/>
            <person name="Rast P."/>
            <person name="Oberbeckmann S."/>
            <person name="Bunk B."/>
            <person name="Jeske O."/>
            <person name="Meyerdierks A."/>
            <person name="Storesund J.E."/>
            <person name="Kallscheuer N."/>
            <person name="Luecker S."/>
            <person name="Lage O.M."/>
            <person name="Pohl T."/>
            <person name="Merkel B.J."/>
            <person name="Hornburger P."/>
            <person name="Mueller R.-W."/>
            <person name="Bruemmer F."/>
            <person name="Labrenz M."/>
            <person name="Spormann A.M."/>
            <person name="Op den Camp H."/>
            <person name="Overmann J."/>
            <person name="Amann R."/>
            <person name="Jetten M.S.M."/>
            <person name="Mascher T."/>
            <person name="Medema M.H."/>
            <person name="Devos D.P."/>
            <person name="Kaster A.-K."/>
            <person name="Ovreas L."/>
            <person name="Rohde M."/>
            <person name="Galperin M.Y."/>
            <person name="Jogler C."/>
        </authorList>
    </citation>
    <scope>NUCLEOTIDE SEQUENCE [LARGE SCALE GENOMIC DNA]</scope>
    <source>
        <strain evidence="1 2">Pla85_3_4</strain>
    </source>
</reference>
<evidence type="ECO:0000313" key="2">
    <source>
        <dbReference type="Proteomes" id="UP000317648"/>
    </source>
</evidence>
<accession>A0A518DMG1</accession>
<dbReference type="EC" id="3.5.1.103" evidence="1"/>
<dbReference type="Proteomes" id="UP000317648">
    <property type="component" value="Chromosome"/>
</dbReference>
<gene>
    <name evidence="1" type="primary">mshB_1</name>
    <name evidence="1" type="ORF">Pla8534_08050</name>
</gene>
<protein>
    <submittedName>
        <fullName evidence="1">1D-myo-inositol 2-acetamido-2-deoxy-alpha-D-glucopyranoside deacetylase</fullName>
        <ecNumber evidence="1">3.5.1.103</ecNumber>
    </submittedName>
</protein>
<evidence type="ECO:0000313" key="1">
    <source>
        <dbReference type="EMBL" id="QDU93030.1"/>
    </source>
</evidence>
<proteinExistence type="predicted"/>
<dbReference type="OrthoDB" id="9790023at2"/>